<feature type="domain" description="Peptidase S8/S53" evidence="1">
    <location>
        <begin position="273"/>
        <end position="545"/>
    </location>
</feature>
<dbReference type="Pfam" id="PF00082">
    <property type="entry name" value="Peptidase_S8"/>
    <property type="match status" value="1"/>
</dbReference>
<dbReference type="GO" id="GO:0006508">
    <property type="term" value="P:proteolysis"/>
    <property type="evidence" value="ECO:0007669"/>
    <property type="project" value="InterPro"/>
</dbReference>
<dbReference type="InterPro" id="IPR000209">
    <property type="entry name" value="Peptidase_S8/S53_dom"/>
</dbReference>
<keyword evidence="3" id="KW-1185">Reference proteome</keyword>
<dbReference type="InterPro" id="IPR034074">
    <property type="entry name" value="Y4bN_pept_dom"/>
</dbReference>
<dbReference type="Gene3D" id="3.40.50.200">
    <property type="entry name" value="Peptidase S8/S53 domain"/>
    <property type="match status" value="1"/>
</dbReference>
<reference evidence="2" key="1">
    <citation type="journal article" date="2014" name="Int. J. Syst. Evol. Microbiol.">
        <title>Complete genome sequence of Corynebacterium casei LMG S-19264T (=DSM 44701T), isolated from a smear-ripened cheese.</title>
        <authorList>
            <consortium name="US DOE Joint Genome Institute (JGI-PGF)"/>
            <person name="Walter F."/>
            <person name="Albersmeier A."/>
            <person name="Kalinowski J."/>
            <person name="Ruckert C."/>
        </authorList>
    </citation>
    <scope>NUCLEOTIDE SEQUENCE</scope>
    <source>
        <strain evidence="2">NBRC 101628</strain>
    </source>
</reference>
<dbReference type="InterPro" id="IPR036852">
    <property type="entry name" value="Peptidase_S8/S53_dom_sf"/>
</dbReference>
<dbReference type="SUPFAM" id="SSF52743">
    <property type="entry name" value="Subtilisin-like"/>
    <property type="match status" value="1"/>
</dbReference>
<accession>A0AA37VTK8</accession>
<dbReference type="RefSeq" id="WP_095506672.1">
    <property type="nucleotide sequence ID" value="NZ_BSNC01000002.1"/>
</dbReference>
<dbReference type="Proteomes" id="UP001161422">
    <property type="component" value="Unassembled WGS sequence"/>
</dbReference>
<evidence type="ECO:0000259" key="1">
    <source>
        <dbReference type="Pfam" id="PF00082"/>
    </source>
</evidence>
<sequence length="733" mass="80269">MTKKNYLIGKAEELTELAPPPKMNPPGGSLYSVQESIKRLKPHFTAVSEELEKYDDELCPRDYAVTKVTLHPSYIAKGHFPKRLLREMGVRSIGSKASEVRPDRWTRKGEPEESPTTSLFVAGKRQQIQEFGRKLTNFSDDTPGADDIHKVWSIECVAPEQKVKAGLGSEPIAFEAGLQLIPGGSSEFIKSSFLAYAKKLGFEPSEEMSISVANLWFVPLIGDETKLRDLAKYSFVRVVRPMPVLRTFVPVVRSMAVPSPINLPIEPPIAEDVRVAILDGGMPQQNVLSRWVRDYRVSDANAADHPDGPPHGVGVTSAFLFGPIKPGTTPERPYAYVDHHRVLDENIAKEDRFELYRTLNHIEDILLSRQYEFINLSLGPDLSIEDDEIHAWTSLIDSYLADGDTFLTVAAGNNGQADSLLQLDRVQVPSDCVNAIAVGASDSMASTWARAPYSAVGPGRAPGRVKPDLLAFGGATSDYFHVTGADSSPTLVPQQGTSFAAPYALRKAVGVRALMGHAVSPLAIKSLMINAAHCNGLDQKEVGWGKVPDDVSELIESPDGVARILYQGELLPGKYLRVPLPIPNSGVNGKVKIKATCCFSTPVDPQDTSMYTKAGVEISWSPRPGKKESFFQQVKVATEAELRRDAAKWESVLHADKSKLGSSLDEPCFELHYMARDGGGAIDGSKAPTIKYAFVVTLEAPKHKEIFSDILKSYSQVLTELQPRVSVPTQIRT</sequence>
<dbReference type="EMBL" id="BSNC01000002">
    <property type="protein sequence ID" value="GLP95351.1"/>
    <property type="molecule type" value="Genomic_DNA"/>
</dbReference>
<evidence type="ECO:0000313" key="3">
    <source>
        <dbReference type="Proteomes" id="UP001161422"/>
    </source>
</evidence>
<gene>
    <name evidence="2" type="ORF">GCM10007895_06570</name>
</gene>
<evidence type="ECO:0000313" key="2">
    <source>
        <dbReference type="EMBL" id="GLP95351.1"/>
    </source>
</evidence>
<dbReference type="CDD" id="cd04847">
    <property type="entry name" value="Peptidases_S8_Subtilisin_like_2"/>
    <property type="match status" value="1"/>
</dbReference>
<dbReference type="GO" id="GO:0004252">
    <property type="term" value="F:serine-type endopeptidase activity"/>
    <property type="evidence" value="ECO:0007669"/>
    <property type="project" value="InterPro"/>
</dbReference>
<protein>
    <recommendedName>
        <fullName evidence="1">Peptidase S8/S53 domain-containing protein</fullName>
    </recommendedName>
</protein>
<proteinExistence type="predicted"/>
<comment type="caution">
    <text evidence="2">The sequence shown here is derived from an EMBL/GenBank/DDBJ whole genome shotgun (WGS) entry which is preliminary data.</text>
</comment>
<name>A0AA37VTK8_9GAMM</name>
<organism evidence="2 3">
    <name type="scientific">Paraferrimonas sedimenticola</name>
    <dbReference type="NCBI Taxonomy" id="375674"/>
    <lineage>
        <taxon>Bacteria</taxon>
        <taxon>Pseudomonadati</taxon>
        <taxon>Pseudomonadota</taxon>
        <taxon>Gammaproteobacteria</taxon>
        <taxon>Alteromonadales</taxon>
        <taxon>Ferrimonadaceae</taxon>
        <taxon>Paraferrimonas</taxon>
    </lineage>
</organism>
<dbReference type="AlphaFoldDB" id="A0AA37VTK8"/>
<reference evidence="2" key="2">
    <citation type="submission" date="2023-01" db="EMBL/GenBank/DDBJ databases">
        <title>Draft genome sequence of Paraferrimonas sedimenticola strain NBRC 101628.</title>
        <authorList>
            <person name="Sun Q."/>
            <person name="Mori K."/>
        </authorList>
    </citation>
    <scope>NUCLEOTIDE SEQUENCE</scope>
    <source>
        <strain evidence="2">NBRC 101628</strain>
    </source>
</reference>